<organism evidence="2 3">
    <name type="scientific">Leptospira stimsonii</name>
    <dbReference type="NCBI Taxonomy" id="2202203"/>
    <lineage>
        <taxon>Bacteria</taxon>
        <taxon>Pseudomonadati</taxon>
        <taxon>Spirochaetota</taxon>
        <taxon>Spirochaetia</taxon>
        <taxon>Leptospirales</taxon>
        <taxon>Leptospiraceae</taxon>
        <taxon>Leptospira</taxon>
    </lineage>
</organism>
<dbReference type="Pfam" id="PF11389">
    <property type="entry name" value="Porin_OmpL1"/>
    <property type="match status" value="1"/>
</dbReference>
<dbReference type="OrthoDB" id="341323at2"/>
<feature type="chain" id="PRO_5017209942" evidence="1">
    <location>
        <begin position="21"/>
        <end position="315"/>
    </location>
</feature>
<comment type="caution">
    <text evidence="2">The sequence shown here is derived from an EMBL/GenBank/DDBJ whole genome shotgun (WGS) entry which is preliminary data.</text>
</comment>
<gene>
    <name evidence="2" type="ORF">DLM75_16195</name>
</gene>
<dbReference type="GO" id="GO:0015288">
    <property type="term" value="F:porin activity"/>
    <property type="evidence" value="ECO:0007669"/>
    <property type="project" value="InterPro"/>
</dbReference>
<sequence length="315" mass="33332">MSRRLLFLAVVFFSTMSVSAKSYAIVGLGLQLDLGEMGSTITKDGIDAATYFGPVRSSNPCSVGVDSGCVQDPSKAAGTGTYLGVGVRRAVPSENRLIILERTTGGLINARSTKGAMVGGNLMVGYESDFAKYFFWRIAAEYTQKIAGGITKADMLGISLVDITWGFSSVVIPATVGLKINFTEDTAIYLGAGINYFNGGWSLNGTNNIKAGYDVLSAVGLSTLANLVSDGTDPVSTREHTRFRASGFAPNFLIGTQARVSEKGHVFIEVETILSEAYSVGKSQTVGGAVNISPYPAFSIVVGGQVYRFGFKQEL</sequence>
<evidence type="ECO:0000313" key="2">
    <source>
        <dbReference type="EMBL" id="RHX89372.1"/>
    </source>
</evidence>
<dbReference type="Proteomes" id="UP000265798">
    <property type="component" value="Unassembled WGS sequence"/>
</dbReference>
<dbReference type="GO" id="GO:0005886">
    <property type="term" value="C:plasma membrane"/>
    <property type="evidence" value="ECO:0007669"/>
    <property type="project" value="InterPro"/>
</dbReference>
<dbReference type="EMBL" id="QHCT01000004">
    <property type="protein sequence ID" value="RHX89372.1"/>
    <property type="molecule type" value="Genomic_DNA"/>
</dbReference>
<dbReference type="RefSeq" id="WP_118969531.1">
    <property type="nucleotide sequence ID" value="NZ_QHCT01000004.1"/>
</dbReference>
<feature type="signal peptide" evidence="1">
    <location>
        <begin position="1"/>
        <end position="20"/>
    </location>
</feature>
<accession>A0A396Z1N3</accession>
<dbReference type="AlphaFoldDB" id="A0A396Z1N3"/>
<evidence type="ECO:0000256" key="1">
    <source>
        <dbReference type="SAM" id="SignalP"/>
    </source>
</evidence>
<reference evidence="3" key="1">
    <citation type="submission" date="2018-05" db="EMBL/GenBank/DDBJ databases">
        <title>Leptospira yasudae sp. nov. and Leptospira stimsonii sp. nov., two pathogenic species of the genus Leptospira isolated from environmental sources.</title>
        <authorList>
            <person name="Casanovas-Massana A."/>
            <person name="Hamond C."/>
            <person name="Santos L.A."/>
            <person name="Hacker K.P."/>
            <person name="Balassiano I."/>
            <person name="Medeiros M.A."/>
            <person name="Reis M.G."/>
            <person name="Ko A.I."/>
            <person name="Wunder E.A."/>
        </authorList>
    </citation>
    <scope>NUCLEOTIDE SEQUENCE [LARGE SCALE GENOMIC DNA]</scope>
    <source>
        <strain evidence="3">Yale</strain>
    </source>
</reference>
<proteinExistence type="predicted"/>
<dbReference type="InterPro" id="IPR021058">
    <property type="entry name" value="Porin_OmpL1"/>
</dbReference>
<protein>
    <submittedName>
        <fullName evidence="2">Porin OmpL1</fullName>
    </submittedName>
</protein>
<keyword evidence="1" id="KW-0732">Signal</keyword>
<name>A0A396Z1N3_9LEPT</name>
<evidence type="ECO:0000313" key="3">
    <source>
        <dbReference type="Proteomes" id="UP000265798"/>
    </source>
</evidence>